<keyword evidence="2" id="KW-1185">Reference proteome</keyword>
<sequence>MSGVAMAADIYLLLLTRLRIVRASVSVTICLSLVLWETQASGLVCDNLSWRIGNGYDGGEIIEKSLVMITARVTVAPFSRVMVTTTNDGLPGEYGYAQFCGVDGPKDPQQTQDAAPLKGQFALWIVWPTRL</sequence>
<dbReference type="Proteomes" id="UP000018144">
    <property type="component" value="Unassembled WGS sequence"/>
</dbReference>
<evidence type="ECO:0000313" key="2">
    <source>
        <dbReference type="Proteomes" id="UP000018144"/>
    </source>
</evidence>
<proteinExistence type="predicted"/>
<accession>U4KZX4</accession>
<evidence type="ECO:0000313" key="1">
    <source>
        <dbReference type="EMBL" id="CCX07779.1"/>
    </source>
</evidence>
<organism evidence="1 2">
    <name type="scientific">Pyronema omphalodes (strain CBS 100304)</name>
    <name type="common">Pyronema confluens</name>
    <dbReference type="NCBI Taxonomy" id="1076935"/>
    <lineage>
        <taxon>Eukaryota</taxon>
        <taxon>Fungi</taxon>
        <taxon>Dikarya</taxon>
        <taxon>Ascomycota</taxon>
        <taxon>Pezizomycotina</taxon>
        <taxon>Pezizomycetes</taxon>
        <taxon>Pezizales</taxon>
        <taxon>Pyronemataceae</taxon>
        <taxon>Pyronema</taxon>
    </lineage>
</organism>
<reference evidence="1 2" key="1">
    <citation type="journal article" date="2013" name="PLoS Genet.">
        <title>The genome and development-dependent transcriptomes of Pyronema confluens: a window into fungal evolution.</title>
        <authorList>
            <person name="Traeger S."/>
            <person name="Altegoer F."/>
            <person name="Freitag M."/>
            <person name="Gabaldon T."/>
            <person name="Kempken F."/>
            <person name="Kumar A."/>
            <person name="Marcet-Houben M."/>
            <person name="Poggeler S."/>
            <person name="Stajich J.E."/>
            <person name="Nowrousian M."/>
        </authorList>
    </citation>
    <scope>NUCLEOTIDE SEQUENCE [LARGE SCALE GENOMIC DNA]</scope>
    <source>
        <strain evidence="2">CBS 100304</strain>
        <tissue evidence="1">Vegetative mycelium</tissue>
    </source>
</reference>
<dbReference type="EMBL" id="HF935375">
    <property type="protein sequence ID" value="CCX07779.1"/>
    <property type="molecule type" value="Genomic_DNA"/>
</dbReference>
<name>U4KZX4_PYROM</name>
<gene>
    <name evidence="1" type="ORF">PCON_07369</name>
</gene>
<protein>
    <submittedName>
        <fullName evidence="1">Uncharacterized protein</fullName>
    </submittedName>
</protein>
<dbReference type="AlphaFoldDB" id="U4KZX4"/>